<sequence>MFKKILAMFKRTPGVPVSKPSKSYKQRKKVESSRIGELGEHKINIQLDQLPKDCRYLSDIMIRNSKSRTGYSQIDHAVISPFGLFVIETKNYNGEIKGSRDDTYWTVNNRFKMYNPLKQNYGHIKALESTIKGYPNLTFVSMISFTMRCRFSIDPSLRKIESNELIVYDVELSEFISRKILRMKAVLKEPILQDSEVMNLFNMIQEANITDPVIRNEHVDKIKRK</sequence>
<feature type="domain" description="NERD" evidence="1">
    <location>
        <begin position="35"/>
        <end position="150"/>
    </location>
</feature>
<dbReference type="PROSITE" id="PS50965">
    <property type="entry name" value="NERD"/>
    <property type="match status" value="1"/>
</dbReference>
<dbReference type="AlphaFoldDB" id="A0A917CWG0"/>
<dbReference type="Proteomes" id="UP000644756">
    <property type="component" value="Unassembled WGS sequence"/>
</dbReference>
<evidence type="ECO:0000313" key="2">
    <source>
        <dbReference type="EMBL" id="GGG02118.1"/>
    </source>
</evidence>
<name>A0A917CWG0_9BACL</name>
<dbReference type="Pfam" id="PF08378">
    <property type="entry name" value="NERD"/>
    <property type="match status" value="1"/>
</dbReference>
<dbReference type="EMBL" id="BMGR01000005">
    <property type="protein sequence ID" value="GGG02118.1"/>
    <property type="molecule type" value="Genomic_DNA"/>
</dbReference>
<organism evidence="2 3">
    <name type="scientific">Paenibacillus abyssi</name>
    <dbReference type="NCBI Taxonomy" id="1340531"/>
    <lineage>
        <taxon>Bacteria</taxon>
        <taxon>Bacillati</taxon>
        <taxon>Bacillota</taxon>
        <taxon>Bacilli</taxon>
        <taxon>Bacillales</taxon>
        <taxon>Paenibacillaceae</taxon>
        <taxon>Paenibacillus</taxon>
    </lineage>
</organism>
<reference evidence="2" key="1">
    <citation type="journal article" date="2014" name="Int. J. Syst. Evol. Microbiol.">
        <title>Complete genome sequence of Corynebacterium casei LMG S-19264T (=DSM 44701T), isolated from a smear-ripened cheese.</title>
        <authorList>
            <consortium name="US DOE Joint Genome Institute (JGI-PGF)"/>
            <person name="Walter F."/>
            <person name="Albersmeier A."/>
            <person name="Kalinowski J."/>
            <person name="Ruckert C."/>
        </authorList>
    </citation>
    <scope>NUCLEOTIDE SEQUENCE</scope>
    <source>
        <strain evidence="2">CGMCC 1.12987</strain>
    </source>
</reference>
<protein>
    <recommendedName>
        <fullName evidence="1">NERD domain-containing protein</fullName>
    </recommendedName>
</protein>
<dbReference type="RefSeq" id="WP_188530826.1">
    <property type="nucleotide sequence ID" value="NZ_BMGR01000005.1"/>
</dbReference>
<dbReference type="InterPro" id="IPR011528">
    <property type="entry name" value="NERD"/>
</dbReference>
<reference evidence="2" key="2">
    <citation type="submission" date="2020-09" db="EMBL/GenBank/DDBJ databases">
        <authorList>
            <person name="Sun Q."/>
            <person name="Zhou Y."/>
        </authorList>
    </citation>
    <scope>NUCLEOTIDE SEQUENCE</scope>
    <source>
        <strain evidence="2">CGMCC 1.12987</strain>
    </source>
</reference>
<gene>
    <name evidence="2" type="ORF">GCM10010916_19100</name>
</gene>
<accession>A0A917CWG0</accession>
<evidence type="ECO:0000313" key="3">
    <source>
        <dbReference type="Proteomes" id="UP000644756"/>
    </source>
</evidence>
<comment type="caution">
    <text evidence="2">The sequence shown here is derived from an EMBL/GenBank/DDBJ whole genome shotgun (WGS) entry which is preliminary data.</text>
</comment>
<proteinExistence type="predicted"/>
<keyword evidence="3" id="KW-1185">Reference proteome</keyword>
<evidence type="ECO:0000259" key="1">
    <source>
        <dbReference type="PROSITE" id="PS50965"/>
    </source>
</evidence>